<dbReference type="SUPFAM" id="SSF46548">
    <property type="entry name" value="alpha-helical ferredoxin"/>
    <property type="match status" value="1"/>
</dbReference>
<keyword evidence="1" id="KW-0004">4Fe-4S</keyword>
<dbReference type="PANTHER" id="PTHR32479:SF19">
    <property type="entry name" value="ANAEROBIC GLYCEROL-3-PHOSPHATE DEHYDROGENASE SUBUNIT C"/>
    <property type="match status" value="1"/>
</dbReference>
<evidence type="ECO:0000256" key="4">
    <source>
        <dbReference type="ARBA" id="ARBA00023004"/>
    </source>
</evidence>
<dbReference type="InterPro" id="IPR017896">
    <property type="entry name" value="4Fe4S_Fe-S-bd"/>
</dbReference>
<comment type="caution">
    <text evidence="7">The sequence shown here is derived from an EMBL/GenBank/DDBJ whole genome shotgun (WGS) entry which is preliminary data.</text>
</comment>
<dbReference type="Gene3D" id="1.10.1060.10">
    <property type="entry name" value="Alpha-helical ferredoxin"/>
    <property type="match status" value="1"/>
</dbReference>
<keyword evidence="5" id="KW-0411">Iron-sulfur</keyword>
<dbReference type="EC" id="1.1.99.14" evidence="7"/>
<evidence type="ECO:0000313" key="7">
    <source>
        <dbReference type="EMBL" id="KUG28276.1"/>
    </source>
</evidence>
<dbReference type="Pfam" id="PF13183">
    <property type="entry name" value="Fer4_8"/>
    <property type="match status" value="1"/>
</dbReference>
<dbReference type="PANTHER" id="PTHR32479">
    <property type="entry name" value="GLYCOLATE OXIDASE IRON-SULFUR SUBUNIT"/>
    <property type="match status" value="1"/>
</dbReference>
<keyword evidence="7" id="KW-0560">Oxidoreductase</keyword>
<feature type="domain" description="4Fe-4S ferredoxin-type" evidence="6">
    <location>
        <begin position="62"/>
        <end position="92"/>
    </location>
</feature>
<dbReference type="PROSITE" id="PS51379">
    <property type="entry name" value="4FE4S_FER_2"/>
    <property type="match status" value="2"/>
</dbReference>
<dbReference type="GO" id="GO:0051539">
    <property type="term" value="F:4 iron, 4 sulfur cluster binding"/>
    <property type="evidence" value="ECO:0007669"/>
    <property type="project" value="UniProtKB-KW"/>
</dbReference>
<keyword evidence="4" id="KW-0408">Iron</keyword>
<dbReference type="InterPro" id="IPR004017">
    <property type="entry name" value="Cys_rich_dom"/>
</dbReference>
<dbReference type="PROSITE" id="PS00198">
    <property type="entry name" value="4FE4S_FER_1"/>
    <property type="match status" value="2"/>
</dbReference>
<feature type="domain" description="4Fe-4S ferredoxin-type" evidence="6">
    <location>
        <begin position="10"/>
        <end position="40"/>
    </location>
</feature>
<proteinExistence type="predicted"/>
<evidence type="ECO:0000259" key="6">
    <source>
        <dbReference type="PROSITE" id="PS51379"/>
    </source>
</evidence>
<reference evidence="7" key="1">
    <citation type="journal article" date="2015" name="Proc. Natl. Acad. Sci. U.S.A.">
        <title>Networks of energetic and metabolic interactions define dynamics in microbial communities.</title>
        <authorList>
            <person name="Embree M."/>
            <person name="Liu J.K."/>
            <person name="Al-Bassam M.M."/>
            <person name="Zengler K."/>
        </authorList>
    </citation>
    <scope>NUCLEOTIDE SEQUENCE</scope>
</reference>
<name>A0A0W8G525_9ZZZZ</name>
<evidence type="ECO:0000256" key="2">
    <source>
        <dbReference type="ARBA" id="ARBA00022723"/>
    </source>
</evidence>
<evidence type="ECO:0000256" key="5">
    <source>
        <dbReference type="ARBA" id="ARBA00023014"/>
    </source>
</evidence>
<keyword evidence="2" id="KW-0479">Metal-binding</keyword>
<sequence>MTMSDATDKESPHIQLPGDCILCGRCAAVCPLFAATGREELTPRAKFLLCAQLARDDPALSRKAASDLAGLCLSCGRCQAACPLGLCTPDAVAAVRAAHPGWPAFFWKQWITRAGLMWPMAMAVRRLASGLGPVARLTAPLSGLDPARAMTPWLAPSRFDTSLAGRRVAVFPGCVAAFARTGWLSAARRLLQGTHALLADTPGFACCGAPLGHAGLPADRDAARRANIQAWRKAGRPTLAVFCASCHHGLTAYPDVLFAPGEAESWRRCLTPLSLLLGETAFTATADAPQDVLYHQPCHAPPGDPDAALLSRATGRTFPGPPSACCGFGGLMQITAPDLSAATAAACWQAHAPPPRAHVLTSCAGCATQLAATAPASVTTGHWLEAILLKEEDVPGQTPTDAPPG</sequence>
<dbReference type="GO" id="GO:0046872">
    <property type="term" value="F:metal ion binding"/>
    <property type="evidence" value="ECO:0007669"/>
    <property type="project" value="UniProtKB-KW"/>
</dbReference>
<evidence type="ECO:0000256" key="1">
    <source>
        <dbReference type="ARBA" id="ARBA00022485"/>
    </source>
</evidence>
<dbReference type="InterPro" id="IPR017900">
    <property type="entry name" value="4Fe4S_Fe_S_CS"/>
</dbReference>
<protein>
    <submittedName>
        <fullName evidence="7">Glycolate dehydrogenase, iron-sulfur subunit glcf</fullName>
        <ecNumber evidence="7">1.1.99.14</ecNumber>
    </submittedName>
</protein>
<evidence type="ECO:0000256" key="3">
    <source>
        <dbReference type="ARBA" id="ARBA00022737"/>
    </source>
</evidence>
<accession>A0A0W8G525</accession>
<dbReference type="AlphaFoldDB" id="A0A0W8G525"/>
<dbReference type="Pfam" id="PF02754">
    <property type="entry name" value="CCG"/>
    <property type="match status" value="2"/>
</dbReference>
<gene>
    <name evidence="7" type="ORF">ASZ90_001855</name>
</gene>
<dbReference type="EMBL" id="LNQE01000238">
    <property type="protein sequence ID" value="KUG28276.1"/>
    <property type="molecule type" value="Genomic_DNA"/>
</dbReference>
<dbReference type="GO" id="GO:0019154">
    <property type="term" value="F:glycolate dehydrogenase activity"/>
    <property type="evidence" value="ECO:0007669"/>
    <property type="project" value="UniProtKB-EC"/>
</dbReference>
<keyword evidence="3" id="KW-0677">Repeat</keyword>
<organism evidence="7">
    <name type="scientific">hydrocarbon metagenome</name>
    <dbReference type="NCBI Taxonomy" id="938273"/>
    <lineage>
        <taxon>unclassified sequences</taxon>
        <taxon>metagenomes</taxon>
        <taxon>ecological metagenomes</taxon>
    </lineage>
</organism>
<dbReference type="InterPro" id="IPR009051">
    <property type="entry name" value="Helical_ferredxn"/>
</dbReference>